<feature type="domain" description="Sialidase" evidence="1">
    <location>
        <begin position="125"/>
        <end position="368"/>
    </location>
</feature>
<dbReference type="InterPro" id="IPR036278">
    <property type="entry name" value="Sialidase_sf"/>
</dbReference>
<evidence type="ECO:0000313" key="3">
    <source>
        <dbReference type="Proteomes" id="UP000192980"/>
    </source>
</evidence>
<dbReference type="InterPro" id="IPR011040">
    <property type="entry name" value="Sialidase"/>
</dbReference>
<keyword evidence="3" id="KW-1185">Reference proteome</keyword>
<protein>
    <submittedName>
        <fullName evidence="2">BNR repeat-like domain-containing protein</fullName>
    </submittedName>
</protein>
<name>A0A1X7KU56_9SPHI</name>
<dbReference type="AlphaFoldDB" id="A0A1X7KU56"/>
<dbReference type="Pfam" id="PF13088">
    <property type="entry name" value="BNR_2"/>
    <property type="match status" value="1"/>
</dbReference>
<sequence>MKIKLFFSTFLFAFLLQSCESLMMEREQLMMKADSLEADSLWISEVKYQAAETGTFLGSPSLLRLANGDILASHDYNGPTSNTTGVYRSTDNGHSWTHITDIVGLFWANLFEQGGNIYFLGTNAGTGVTARTIVLCRSTDLGATWSAPVTLFDTDIPGQPVRYHGAPTPVVKHNGRLYRAFEGLDTRYNWTRGYRAFVISAAENADLMTPANWKMSTKVTYNEGWDPPGSEETTGWIEGNAVVDPNGDLVNIIRVNSVPFIDKAAIIRINSTGDTATFTPDDFITFPGGLHKFVIRKDITTGVYLAMVNNNTNASYPQQRNILSLYMSTNLRQWHHVKTLMEDDQGLSFSVSVAKTGFQYPDWQFDGDDLIYLVRTSYAGAYNYHNANRITFGRLKNFRSFITAPTDTARFGPTEIVPASSLGSVGYVRSGNYPTQEVYITVRAGDGNVWLRQNLGADWIARSIADAQSFGNLYQWGRHTDGHQLRTSVLATPPTPNNPSGLTLLHHAPFYGGSTVWWNTGTSTDQWTASTSAGIASNKGCDPCRQLGAQWRLPTAIEWQQLIVSEQISNSATAWASSLKMPKAGYRLGSNGTLYYSNGRYWSSTPHATVVGAAVAIHFTDTDINTSLALSRSGGLSIRCIRKP</sequence>
<evidence type="ECO:0000259" key="1">
    <source>
        <dbReference type="Pfam" id="PF13088"/>
    </source>
</evidence>
<dbReference type="STRING" id="561061.SAMN05660862_3210"/>
<dbReference type="OrthoDB" id="9021327at2"/>
<dbReference type="Gene3D" id="2.120.10.10">
    <property type="match status" value="1"/>
</dbReference>
<accession>A0A1X7KU56</accession>
<proteinExistence type="predicted"/>
<dbReference type="CDD" id="cd15482">
    <property type="entry name" value="Sialidase_non-viral"/>
    <property type="match status" value="1"/>
</dbReference>
<reference evidence="2 3" key="1">
    <citation type="submission" date="2017-04" db="EMBL/GenBank/DDBJ databases">
        <authorList>
            <person name="Afonso C.L."/>
            <person name="Miller P.J."/>
            <person name="Scott M.A."/>
            <person name="Spackman E."/>
            <person name="Goraichik I."/>
            <person name="Dimitrov K.M."/>
            <person name="Suarez D.L."/>
            <person name="Swayne D.E."/>
        </authorList>
    </citation>
    <scope>NUCLEOTIDE SEQUENCE [LARGE SCALE GENOMIC DNA]</scope>
    <source>
        <strain evidence="2 3">DSM 22418</strain>
    </source>
</reference>
<dbReference type="EMBL" id="FXAU01000006">
    <property type="protein sequence ID" value="SMG44821.1"/>
    <property type="molecule type" value="Genomic_DNA"/>
</dbReference>
<gene>
    <name evidence="2" type="ORF">SAMN05660862_3210</name>
</gene>
<organism evidence="2 3">
    <name type="scientific">Sphingobacterium psychroaquaticum</name>
    <dbReference type="NCBI Taxonomy" id="561061"/>
    <lineage>
        <taxon>Bacteria</taxon>
        <taxon>Pseudomonadati</taxon>
        <taxon>Bacteroidota</taxon>
        <taxon>Sphingobacteriia</taxon>
        <taxon>Sphingobacteriales</taxon>
        <taxon>Sphingobacteriaceae</taxon>
        <taxon>Sphingobacterium</taxon>
    </lineage>
</organism>
<evidence type="ECO:0000313" key="2">
    <source>
        <dbReference type="EMBL" id="SMG44821.1"/>
    </source>
</evidence>
<dbReference type="RefSeq" id="WP_144036598.1">
    <property type="nucleotide sequence ID" value="NZ_FXAU01000006.1"/>
</dbReference>
<dbReference type="Proteomes" id="UP000192980">
    <property type="component" value="Unassembled WGS sequence"/>
</dbReference>
<dbReference type="SUPFAM" id="SSF50939">
    <property type="entry name" value="Sialidases"/>
    <property type="match status" value="1"/>
</dbReference>
<dbReference type="PROSITE" id="PS51257">
    <property type="entry name" value="PROKAR_LIPOPROTEIN"/>
    <property type="match status" value="1"/>
</dbReference>